<keyword evidence="2" id="KW-1003">Cell membrane</keyword>
<feature type="domain" description="EamA" evidence="7">
    <location>
        <begin position="168"/>
        <end position="299"/>
    </location>
</feature>
<feature type="transmembrane region" description="Helical" evidence="6">
    <location>
        <begin position="285"/>
        <end position="301"/>
    </location>
</feature>
<dbReference type="PANTHER" id="PTHR42920:SF5">
    <property type="entry name" value="EAMA DOMAIN-CONTAINING PROTEIN"/>
    <property type="match status" value="1"/>
</dbReference>
<feature type="transmembrane region" description="Helical" evidence="6">
    <location>
        <begin position="139"/>
        <end position="160"/>
    </location>
</feature>
<sequence>MSDIDISQPSHSTRQYQTGILYALIGTALFSIKSVLIKLAYAAGGDATAIMSLRAISSLPFYVLIFLWLARKSEVRVKVRCYSWQAILVGILGYYFATAFDISALHYISAQLERLLIFLYPTFVVFLSWIFLKERPTRVILSSIVIGYVGVSLIMAHDIQLQGDKVWLGAGLALLSAFVFATYLILSKSIITKMGSDLFTSIGMSSAAVVIMVQYYFHGIPFDQMSSKLIWIGIATGIFCTVLPSYFMAAAMARLSPSIMGLSGNIGPVTTTLFAIIILNEQFTVYHFIGMSLVIWSVVRLKRKKR</sequence>
<dbReference type="EMBL" id="RJVQ01000001">
    <property type="protein sequence ID" value="RQW65102.1"/>
    <property type="molecule type" value="Genomic_DNA"/>
</dbReference>
<dbReference type="Gene3D" id="1.10.3730.20">
    <property type="match status" value="1"/>
</dbReference>
<dbReference type="Pfam" id="PF00892">
    <property type="entry name" value="EamA"/>
    <property type="match status" value="2"/>
</dbReference>
<evidence type="ECO:0000256" key="4">
    <source>
        <dbReference type="ARBA" id="ARBA00022989"/>
    </source>
</evidence>
<evidence type="ECO:0000256" key="1">
    <source>
        <dbReference type="ARBA" id="ARBA00004651"/>
    </source>
</evidence>
<keyword evidence="3 6" id="KW-0812">Transmembrane</keyword>
<dbReference type="GO" id="GO:0005886">
    <property type="term" value="C:plasma membrane"/>
    <property type="evidence" value="ECO:0007669"/>
    <property type="project" value="UniProtKB-SubCell"/>
</dbReference>
<organism evidence="8 9">
    <name type="scientific">Vibrio viridaestus</name>
    <dbReference type="NCBI Taxonomy" id="2487322"/>
    <lineage>
        <taxon>Bacteria</taxon>
        <taxon>Pseudomonadati</taxon>
        <taxon>Pseudomonadota</taxon>
        <taxon>Gammaproteobacteria</taxon>
        <taxon>Vibrionales</taxon>
        <taxon>Vibrionaceae</taxon>
        <taxon>Vibrio</taxon>
    </lineage>
</organism>
<feature type="domain" description="EamA" evidence="7">
    <location>
        <begin position="18"/>
        <end position="155"/>
    </location>
</feature>
<comment type="subcellular location">
    <subcellularLocation>
        <location evidence="1">Cell membrane</location>
        <topology evidence="1">Multi-pass membrane protein</topology>
    </subcellularLocation>
</comment>
<feature type="transmembrane region" description="Helical" evidence="6">
    <location>
        <begin position="259"/>
        <end position="279"/>
    </location>
</feature>
<feature type="transmembrane region" description="Helical" evidence="6">
    <location>
        <begin position="20"/>
        <end position="43"/>
    </location>
</feature>
<reference evidence="8 9" key="1">
    <citation type="submission" date="2018-11" db="EMBL/GenBank/DDBJ databases">
        <title>Vibrio LJC006 sp. nov., isolated from seawater during the bloom of the enteromorpha.</title>
        <authorList>
            <person name="Liang J."/>
        </authorList>
    </citation>
    <scope>NUCLEOTIDE SEQUENCE [LARGE SCALE GENOMIC DNA]</scope>
    <source>
        <strain evidence="8 9">LJC006</strain>
    </source>
</reference>
<feature type="transmembrane region" description="Helical" evidence="6">
    <location>
        <begin position="166"/>
        <end position="186"/>
    </location>
</feature>
<evidence type="ECO:0000259" key="7">
    <source>
        <dbReference type="Pfam" id="PF00892"/>
    </source>
</evidence>
<dbReference type="SUPFAM" id="SSF103481">
    <property type="entry name" value="Multidrug resistance efflux transporter EmrE"/>
    <property type="match status" value="2"/>
</dbReference>
<dbReference type="InterPro" id="IPR000620">
    <property type="entry name" value="EamA_dom"/>
</dbReference>
<dbReference type="InterPro" id="IPR037185">
    <property type="entry name" value="EmrE-like"/>
</dbReference>
<keyword evidence="5 6" id="KW-0472">Membrane</keyword>
<feature type="transmembrane region" description="Helical" evidence="6">
    <location>
        <begin position="49"/>
        <end position="70"/>
    </location>
</feature>
<dbReference type="OrthoDB" id="9813617at2"/>
<dbReference type="PANTHER" id="PTHR42920">
    <property type="entry name" value="OS03G0707200 PROTEIN-RELATED"/>
    <property type="match status" value="1"/>
</dbReference>
<keyword evidence="9" id="KW-1185">Reference proteome</keyword>
<feature type="transmembrane region" description="Helical" evidence="6">
    <location>
        <begin position="198"/>
        <end position="217"/>
    </location>
</feature>
<dbReference type="AlphaFoldDB" id="A0A3N9U5V2"/>
<evidence type="ECO:0000256" key="5">
    <source>
        <dbReference type="ARBA" id="ARBA00023136"/>
    </source>
</evidence>
<feature type="transmembrane region" description="Helical" evidence="6">
    <location>
        <begin position="82"/>
        <end position="108"/>
    </location>
</feature>
<evidence type="ECO:0000256" key="2">
    <source>
        <dbReference type="ARBA" id="ARBA00022475"/>
    </source>
</evidence>
<evidence type="ECO:0000313" key="8">
    <source>
        <dbReference type="EMBL" id="RQW65102.1"/>
    </source>
</evidence>
<accession>A0A3N9U5V2</accession>
<feature type="transmembrane region" description="Helical" evidence="6">
    <location>
        <begin position="114"/>
        <end position="132"/>
    </location>
</feature>
<feature type="transmembrane region" description="Helical" evidence="6">
    <location>
        <begin position="229"/>
        <end position="247"/>
    </location>
</feature>
<evidence type="ECO:0000313" key="9">
    <source>
        <dbReference type="Proteomes" id="UP000281112"/>
    </source>
</evidence>
<protein>
    <submittedName>
        <fullName evidence="8">EamA/RhaT family transporter</fullName>
    </submittedName>
</protein>
<keyword evidence="4 6" id="KW-1133">Transmembrane helix</keyword>
<gene>
    <name evidence="8" type="ORF">EES38_03450</name>
</gene>
<evidence type="ECO:0000256" key="6">
    <source>
        <dbReference type="SAM" id="Phobius"/>
    </source>
</evidence>
<comment type="caution">
    <text evidence="8">The sequence shown here is derived from an EMBL/GenBank/DDBJ whole genome shotgun (WGS) entry which is preliminary data.</text>
</comment>
<evidence type="ECO:0000256" key="3">
    <source>
        <dbReference type="ARBA" id="ARBA00022692"/>
    </source>
</evidence>
<name>A0A3N9U5V2_9VIBR</name>
<dbReference type="RefSeq" id="WP_124935756.1">
    <property type="nucleotide sequence ID" value="NZ_RJVQ01000001.1"/>
</dbReference>
<dbReference type="InterPro" id="IPR051258">
    <property type="entry name" value="Diverse_Substrate_Transporter"/>
</dbReference>
<dbReference type="Proteomes" id="UP000281112">
    <property type="component" value="Unassembled WGS sequence"/>
</dbReference>
<proteinExistence type="predicted"/>